<organism evidence="6 7">
    <name type="scientific">Candidatus Fimenecus excrementigallinarum</name>
    <dbReference type="NCBI Taxonomy" id="2840816"/>
    <lineage>
        <taxon>Bacteria</taxon>
        <taxon>Bacillati</taxon>
        <taxon>Bacillota</taxon>
        <taxon>Clostridia</taxon>
        <taxon>Candidatus Fimenecus</taxon>
    </lineage>
</organism>
<dbReference type="Proteomes" id="UP000824071">
    <property type="component" value="Unassembled WGS sequence"/>
</dbReference>
<feature type="transmembrane region" description="Helical" evidence="5">
    <location>
        <begin position="242"/>
        <end position="267"/>
    </location>
</feature>
<evidence type="ECO:0000256" key="1">
    <source>
        <dbReference type="ARBA" id="ARBA00004141"/>
    </source>
</evidence>
<proteinExistence type="predicted"/>
<keyword evidence="3 5" id="KW-1133">Transmembrane helix</keyword>
<evidence type="ECO:0000256" key="3">
    <source>
        <dbReference type="ARBA" id="ARBA00022989"/>
    </source>
</evidence>
<evidence type="ECO:0000313" key="6">
    <source>
        <dbReference type="EMBL" id="HIU35242.1"/>
    </source>
</evidence>
<dbReference type="GO" id="GO:0005886">
    <property type="term" value="C:plasma membrane"/>
    <property type="evidence" value="ECO:0007669"/>
    <property type="project" value="UniProtKB-ARBA"/>
</dbReference>
<dbReference type="Pfam" id="PF02361">
    <property type="entry name" value="CbiQ"/>
    <property type="match status" value="1"/>
</dbReference>
<reference evidence="6" key="2">
    <citation type="journal article" date="2021" name="PeerJ">
        <title>Extensive microbial diversity within the chicken gut microbiome revealed by metagenomics and culture.</title>
        <authorList>
            <person name="Gilroy R."/>
            <person name="Ravi A."/>
            <person name="Getino M."/>
            <person name="Pursley I."/>
            <person name="Horton D.L."/>
            <person name="Alikhan N.F."/>
            <person name="Baker D."/>
            <person name="Gharbi K."/>
            <person name="Hall N."/>
            <person name="Watson M."/>
            <person name="Adriaenssens E.M."/>
            <person name="Foster-Nyarko E."/>
            <person name="Jarju S."/>
            <person name="Secka A."/>
            <person name="Antonio M."/>
            <person name="Oren A."/>
            <person name="Chaudhuri R.R."/>
            <person name="La Ragione R."/>
            <person name="Hildebrand F."/>
            <person name="Pallen M.J."/>
        </authorList>
    </citation>
    <scope>NUCLEOTIDE SEQUENCE</scope>
    <source>
        <strain evidence="6">ChiGjej1B1-19959</strain>
    </source>
</reference>
<sequence length="271" mass="29839">MIRDITIGQYFPGVSLLHRLDPRLKLALTFAYIVAIFFCKNFVSLGVCVLYLLTAVALSRLSLKLLAKSLKPIVILVLLTSVLQIFYNDDGAVLFGKGWYAVTTGGVLMAVFTTVRIVSLVLASSLLTYTTSPTLLTDAIERLFSPLKKLHINVHSIAMMMTIALRFIPLLIDEVDKIMSAQKARGAQLDSGGLLKRGQALIPVFIPLFVNAFTRAYDLAFAMECRCYRGGEGRTRLRVMRLALRDWLTMAVTVLCFAGIGVANALMASLI</sequence>
<comment type="subcellular location">
    <subcellularLocation>
        <location evidence="1">Membrane</location>
        <topology evidence="1">Multi-pass membrane protein</topology>
    </subcellularLocation>
</comment>
<protein>
    <submittedName>
        <fullName evidence="6">Energy-coupling factor transporter transmembrane protein EcfT</fullName>
    </submittedName>
</protein>
<evidence type="ECO:0000256" key="4">
    <source>
        <dbReference type="ARBA" id="ARBA00023136"/>
    </source>
</evidence>
<feature type="transmembrane region" description="Helical" evidence="5">
    <location>
        <begin position="150"/>
        <end position="172"/>
    </location>
</feature>
<keyword evidence="4 5" id="KW-0472">Membrane</keyword>
<dbReference type="InterPro" id="IPR003339">
    <property type="entry name" value="ABC/ECF_trnsptr_transmembrane"/>
</dbReference>
<accession>A0A9D1IFR5</accession>
<evidence type="ECO:0000256" key="5">
    <source>
        <dbReference type="SAM" id="Phobius"/>
    </source>
</evidence>
<dbReference type="EMBL" id="DVMW01000012">
    <property type="protein sequence ID" value="HIU35242.1"/>
    <property type="molecule type" value="Genomic_DNA"/>
</dbReference>
<name>A0A9D1IFR5_9FIRM</name>
<reference evidence="6" key="1">
    <citation type="submission" date="2020-10" db="EMBL/GenBank/DDBJ databases">
        <authorList>
            <person name="Gilroy R."/>
        </authorList>
    </citation>
    <scope>NUCLEOTIDE SEQUENCE</scope>
    <source>
        <strain evidence="6">ChiGjej1B1-19959</strain>
    </source>
</reference>
<feature type="transmembrane region" description="Helical" evidence="5">
    <location>
        <begin position="200"/>
        <end position="221"/>
    </location>
</feature>
<feature type="transmembrane region" description="Helical" evidence="5">
    <location>
        <begin position="107"/>
        <end position="129"/>
    </location>
</feature>
<feature type="transmembrane region" description="Helical" evidence="5">
    <location>
        <begin position="70"/>
        <end position="87"/>
    </location>
</feature>
<keyword evidence="2 5" id="KW-0812">Transmembrane</keyword>
<gene>
    <name evidence="6" type="ORF">IAC53_01360</name>
</gene>
<comment type="caution">
    <text evidence="6">The sequence shown here is derived from an EMBL/GenBank/DDBJ whole genome shotgun (WGS) entry which is preliminary data.</text>
</comment>
<dbReference type="PANTHER" id="PTHR33514:SF13">
    <property type="entry name" value="PROTEIN ABCI12, CHLOROPLASTIC"/>
    <property type="match status" value="1"/>
</dbReference>
<dbReference type="PANTHER" id="PTHR33514">
    <property type="entry name" value="PROTEIN ABCI12, CHLOROPLASTIC"/>
    <property type="match status" value="1"/>
</dbReference>
<evidence type="ECO:0000256" key="2">
    <source>
        <dbReference type="ARBA" id="ARBA00022692"/>
    </source>
</evidence>
<dbReference type="AlphaFoldDB" id="A0A9D1IFR5"/>
<evidence type="ECO:0000313" key="7">
    <source>
        <dbReference type="Proteomes" id="UP000824071"/>
    </source>
</evidence>
<dbReference type="CDD" id="cd16914">
    <property type="entry name" value="EcfT"/>
    <property type="match status" value="1"/>
</dbReference>
<feature type="transmembrane region" description="Helical" evidence="5">
    <location>
        <begin position="30"/>
        <end position="58"/>
    </location>
</feature>